<dbReference type="InterPro" id="IPR050129">
    <property type="entry name" value="Zn_alcohol_dh"/>
</dbReference>
<evidence type="ECO:0000256" key="2">
    <source>
        <dbReference type="ARBA" id="ARBA00022723"/>
    </source>
</evidence>
<dbReference type="Gene3D" id="3.90.180.10">
    <property type="entry name" value="Medium-chain alcohol dehydrogenases, catalytic domain"/>
    <property type="match status" value="1"/>
</dbReference>
<evidence type="ECO:0000256" key="4">
    <source>
        <dbReference type="ARBA" id="ARBA00023002"/>
    </source>
</evidence>
<evidence type="ECO:0000256" key="3">
    <source>
        <dbReference type="ARBA" id="ARBA00022833"/>
    </source>
</evidence>
<dbReference type="PROSITE" id="PS00059">
    <property type="entry name" value="ADH_ZINC"/>
    <property type="match status" value="1"/>
</dbReference>
<dbReference type="SUPFAM" id="SSF51735">
    <property type="entry name" value="NAD(P)-binding Rossmann-fold domains"/>
    <property type="match status" value="1"/>
</dbReference>
<keyword evidence="4" id="KW-0560">Oxidoreductase</keyword>
<name>A0A9W6FPR9_9MICO</name>
<dbReference type="InterPro" id="IPR002328">
    <property type="entry name" value="ADH_Zn_CS"/>
</dbReference>
<comment type="cofactor">
    <cofactor evidence="1 5">
        <name>Zn(2+)</name>
        <dbReference type="ChEBI" id="CHEBI:29105"/>
    </cofactor>
</comment>
<evidence type="ECO:0000256" key="1">
    <source>
        <dbReference type="ARBA" id="ARBA00001947"/>
    </source>
</evidence>
<dbReference type="EMBL" id="BSDP01000001">
    <property type="protein sequence ID" value="GLI27750.1"/>
    <property type="molecule type" value="Genomic_DNA"/>
</dbReference>
<accession>A0A9W6FPR9</accession>
<keyword evidence="3 5" id="KW-0862">Zinc</keyword>
<dbReference type="InterPro" id="IPR036291">
    <property type="entry name" value="NAD(P)-bd_dom_sf"/>
</dbReference>
<gene>
    <name evidence="8" type="ORF">ARHIZOSPH14_19920</name>
</gene>
<dbReference type="GO" id="GO:0008270">
    <property type="term" value="F:zinc ion binding"/>
    <property type="evidence" value="ECO:0007669"/>
    <property type="project" value="InterPro"/>
</dbReference>
<protein>
    <submittedName>
        <fullName evidence="8">Zn-dependent alcohol dehydrogenase</fullName>
    </submittedName>
</protein>
<dbReference type="InterPro" id="IPR020843">
    <property type="entry name" value="ER"/>
</dbReference>
<feature type="domain" description="Enoyl reductase (ER)" evidence="7">
    <location>
        <begin position="8"/>
        <end position="334"/>
    </location>
</feature>
<dbReference type="PANTHER" id="PTHR43401">
    <property type="entry name" value="L-THREONINE 3-DEHYDROGENASE"/>
    <property type="match status" value="1"/>
</dbReference>
<evidence type="ECO:0000259" key="7">
    <source>
        <dbReference type="SMART" id="SM00829"/>
    </source>
</evidence>
<dbReference type="AlphaFoldDB" id="A0A9W6FPR9"/>
<dbReference type="Gene3D" id="3.40.50.720">
    <property type="entry name" value="NAD(P)-binding Rossmann-like Domain"/>
    <property type="match status" value="1"/>
</dbReference>
<dbReference type="InterPro" id="IPR011032">
    <property type="entry name" value="GroES-like_sf"/>
</dbReference>
<dbReference type="PANTHER" id="PTHR43401:SF2">
    <property type="entry name" value="L-THREONINE 3-DEHYDROGENASE"/>
    <property type="match status" value="1"/>
</dbReference>
<dbReference type="SUPFAM" id="SSF50129">
    <property type="entry name" value="GroES-like"/>
    <property type="match status" value="1"/>
</dbReference>
<feature type="region of interest" description="Disordered" evidence="6">
    <location>
        <begin position="1"/>
        <end position="23"/>
    </location>
</feature>
<evidence type="ECO:0000313" key="9">
    <source>
        <dbReference type="Proteomes" id="UP001144396"/>
    </source>
</evidence>
<keyword evidence="9" id="KW-1185">Reference proteome</keyword>
<evidence type="ECO:0000313" key="8">
    <source>
        <dbReference type="EMBL" id="GLI27750.1"/>
    </source>
</evidence>
<dbReference type="Pfam" id="PF00107">
    <property type="entry name" value="ADH_zinc_N"/>
    <property type="match status" value="1"/>
</dbReference>
<dbReference type="Proteomes" id="UP001144396">
    <property type="component" value="Unassembled WGS sequence"/>
</dbReference>
<dbReference type="SMART" id="SM00829">
    <property type="entry name" value="PKS_ER"/>
    <property type="match status" value="1"/>
</dbReference>
<dbReference type="RefSeq" id="WP_281884541.1">
    <property type="nucleotide sequence ID" value="NZ_BSDP01000001.1"/>
</dbReference>
<sequence length="354" mass="37354">MRTVAYVGQHTLETPEAEPTPPGAGQVRIRVAYVGLCGTDLHIVHGNMDARVDLPLVFGHEMSGTIESVGEGVDGWAVGDLVTVMPLDWDGTCPACLAGNTHICQNLDFIGIDSPGALQELWNVPAHTLVRMPEGIALDAAALVEPVAVAVHDVRRSELAPGDRAVVIGGGPIGVLIATVARHFGAEVAVIELDPARRAQIEDLGFATIDPRETDQVAWVEEWTGGAGADVVFEVSGAAAAVLGATSLAKVRGTLVVVAIHPTPREIDLQRVFWRELRILGARVYQRPDFETAVELIADGVIPTDLMITRVVPMEETQAAFADLEAGRAMKILVGVEGSSATEAAGAERSEVPA</sequence>
<dbReference type="InterPro" id="IPR013154">
    <property type="entry name" value="ADH-like_N"/>
</dbReference>
<dbReference type="InterPro" id="IPR013149">
    <property type="entry name" value="ADH-like_C"/>
</dbReference>
<dbReference type="Pfam" id="PF08240">
    <property type="entry name" value="ADH_N"/>
    <property type="match status" value="1"/>
</dbReference>
<dbReference type="GO" id="GO:0016491">
    <property type="term" value="F:oxidoreductase activity"/>
    <property type="evidence" value="ECO:0007669"/>
    <property type="project" value="UniProtKB-KW"/>
</dbReference>
<comment type="caution">
    <text evidence="8">The sequence shown here is derived from an EMBL/GenBank/DDBJ whole genome shotgun (WGS) entry which is preliminary data.</text>
</comment>
<proteinExistence type="inferred from homology"/>
<evidence type="ECO:0000256" key="5">
    <source>
        <dbReference type="RuleBase" id="RU361277"/>
    </source>
</evidence>
<evidence type="ECO:0000256" key="6">
    <source>
        <dbReference type="SAM" id="MobiDB-lite"/>
    </source>
</evidence>
<keyword evidence="2 5" id="KW-0479">Metal-binding</keyword>
<comment type="similarity">
    <text evidence="5">Belongs to the zinc-containing alcohol dehydrogenase family.</text>
</comment>
<reference evidence="8" key="1">
    <citation type="submission" date="2022-12" db="EMBL/GenBank/DDBJ databases">
        <title>Reference genome sequencing for broad-spectrum identification of bacterial and archaeal isolates by mass spectrometry.</title>
        <authorList>
            <person name="Sekiguchi Y."/>
            <person name="Tourlousse D.M."/>
        </authorList>
    </citation>
    <scope>NUCLEOTIDE SEQUENCE</scope>
    <source>
        <strain evidence="8">14</strain>
    </source>
</reference>
<organism evidence="8 9">
    <name type="scientific">Agromyces rhizosphaerae</name>
    <dbReference type="NCBI Taxonomy" id="88374"/>
    <lineage>
        <taxon>Bacteria</taxon>
        <taxon>Bacillati</taxon>
        <taxon>Actinomycetota</taxon>
        <taxon>Actinomycetes</taxon>
        <taxon>Micrococcales</taxon>
        <taxon>Microbacteriaceae</taxon>
        <taxon>Agromyces</taxon>
    </lineage>
</organism>